<dbReference type="OrthoDB" id="344209at2"/>
<comment type="caution">
    <text evidence="1">The sequence shown here is derived from an EMBL/GenBank/DDBJ whole genome shotgun (WGS) entry which is preliminary data.</text>
</comment>
<organism evidence="1 2">
    <name type="scientific">Leptospira semungkisensis</name>
    <dbReference type="NCBI Taxonomy" id="2484985"/>
    <lineage>
        <taxon>Bacteria</taxon>
        <taxon>Pseudomonadati</taxon>
        <taxon>Spirochaetota</taxon>
        <taxon>Spirochaetia</taxon>
        <taxon>Leptospirales</taxon>
        <taxon>Leptospiraceae</taxon>
        <taxon>Leptospira</taxon>
    </lineage>
</organism>
<evidence type="ECO:0000313" key="2">
    <source>
        <dbReference type="Proteomes" id="UP000297453"/>
    </source>
</evidence>
<dbReference type="EMBL" id="RQEP01000019">
    <property type="protein sequence ID" value="TGJ99790.1"/>
    <property type="molecule type" value="Genomic_DNA"/>
</dbReference>
<protein>
    <submittedName>
        <fullName evidence="1">Uncharacterized protein</fullName>
    </submittedName>
</protein>
<reference evidence="1" key="1">
    <citation type="journal article" date="2019" name="PLoS Negl. Trop. Dis.">
        <title>Revisiting the worldwide diversity of Leptospira species in the environment.</title>
        <authorList>
            <person name="Vincent A.T."/>
            <person name="Schiettekatte O."/>
            <person name="Bourhy P."/>
            <person name="Veyrier F.J."/>
            <person name="Picardeau M."/>
        </authorList>
    </citation>
    <scope>NUCLEOTIDE SEQUENCE [LARGE SCALE GENOMIC DNA]</scope>
    <source>
        <strain evidence="1">SSS9</strain>
    </source>
</reference>
<proteinExistence type="predicted"/>
<dbReference type="Proteomes" id="UP000297453">
    <property type="component" value="Unassembled WGS sequence"/>
</dbReference>
<sequence>MYVPRTLPDPHLIQENWDEMRSLAEDPSENWKSENLEIEYSGEDPKRFVFFDDVFTGWTGWGRDYENLYGPLTKLLAKEFKDNKDEYFGKTKILIRKFKLESVDHCTYNSVNVEFEADVLSNGTSWHYDFKDGIESRVTDCMAVLATLPVLTGWIIYLPYIGHRGNREDQLNQIGRVAMIDFFEEWKKHNPRMTDKKGRTK</sequence>
<accession>A0A4R9FMX4</accession>
<evidence type="ECO:0000313" key="1">
    <source>
        <dbReference type="EMBL" id="TGJ99790.1"/>
    </source>
</evidence>
<gene>
    <name evidence="1" type="ORF">EHO59_17905</name>
</gene>
<name>A0A4R9FMX4_9LEPT</name>
<dbReference type="AlphaFoldDB" id="A0A4R9FMX4"/>
<keyword evidence="2" id="KW-1185">Reference proteome</keyword>